<evidence type="ECO:0000313" key="4">
    <source>
        <dbReference type="EMBL" id="GFE78249.1"/>
    </source>
</evidence>
<keyword evidence="5" id="KW-1185">Reference proteome</keyword>
<dbReference type="Gene3D" id="3.40.50.1820">
    <property type="entry name" value="alpha/beta hydrolase"/>
    <property type="match status" value="1"/>
</dbReference>
<dbReference type="Pfam" id="PF02230">
    <property type="entry name" value="Abhydrolase_2"/>
    <property type="match status" value="1"/>
</dbReference>
<feature type="domain" description="Phospholipase/carboxylesterase/thioesterase" evidence="3">
    <location>
        <begin position="10"/>
        <end position="223"/>
    </location>
</feature>
<evidence type="ECO:0000256" key="2">
    <source>
        <dbReference type="ARBA" id="ARBA00022801"/>
    </source>
</evidence>
<dbReference type="InterPro" id="IPR029058">
    <property type="entry name" value="AB_hydrolase_fold"/>
</dbReference>
<reference evidence="5" key="1">
    <citation type="submission" date="2020-01" db="EMBL/GenBank/DDBJ databases">
        <title>'Steroidobacter agaridevorans' sp. nov., agar-degrading bacteria isolated from rhizosphere soils.</title>
        <authorList>
            <person name="Ikenaga M."/>
            <person name="Kataoka M."/>
            <person name="Murouchi A."/>
            <person name="Katsuragi S."/>
            <person name="Sakai M."/>
        </authorList>
    </citation>
    <scope>NUCLEOTIDE SEQUENCE [LARGE SCALE GENOMIC DNA]</scope>
    <source>
        <strain evidence="5">YU21-B</strain>
    </source>
</reference>
<name>A0A829Y528_9GAMM</name>
<protein>
    <submittedName>
        <fullName evidence="4">Carboxylesterase</fullName>
    </submittedName>
</protein>
<dbReference type="AlphaFoldDB" id="A0A829Y528"/>
<dbReference type="InterPro" id="IPR003140">
    <property type="entry name" value="PLipase/COase/thioEstase"/>
</dbReference>
<keyword evidence="2" id="KW-0378">Hydrolase</keyword>
<evidence type="ECO:0000259" key="3">
    <source>
        <dbReference type="Pfam" id="PF02230"/>
    </source>
</evidence>
<dbReference type="SUPFAM" id="SSF53474">
    <property type="entry name" value="alpha/beta-Hydrolases"/>
    <property type="match status" value="1"/>
</dbReference>
<comment type="caution">
    <text evidence="4">The sequence shown here is derived from an EMBL/GenBank/DDBJ whole genome shotgun (WGS) entry which is preliminary data.</text>
</comment>
<comment type="similarity">
    <text evidence="1">Belongs to the AB hydrolase superfamily. AB hydrolase 2 family.</text>
</comment>
<dbReference type="PANTHER" id="PTHR10655">
    <property type="entry name" value="LYSOPHOSPHOLIPASE-RELATED"/>
    <property type="match status" value="1"/>
</dbReference>
<organism evidence="4 5">
    <name type="scientific">Steroidobacter agaridevorans</name>
    <dbReference type="NCBI Taxonomy" id="2695856"/>
    <lineage>
        <taxon>Bacteria</taxon>
        <taxon>Pseudomonadati</taxon>
        <taxon>Pseudomonadota</taxon>
        <taxon>Gammaproteobacteria</taxon>
        <taxon>Steroidobacterales</taxon>
        <taxon>Steroidobacteraceae</taxon>
        <taxon>Steroidobacter</taxon>
    </lineage>
</organism>
<dbReference type="RefSeq" id="WP_161810175.1">
    <property type="nucleotide sequence ID" value="NZ_BLJN01000001.1"/>
</dbReference>
<dbReference type="InterPro" id="IPR050565">
    <property type="entry name" value="LYPA1-2/EST-like"/>
</dbReference>
<evidence type="ECO:0000313" key="5">
    <source>
        <dbReference type="Proteomes" id="UP000445000"/>
    </source>
</evidence>
<dbReference type="PANTHER" id="PTHR10655:SF17">
    <property type="entry name" value="LYSOPHOSPHOLIPASE-LIKE PROTEIN 1"/>
    <property type="match status" value="1"/>
</dbReference>
<gene>
    <name evidence="4" type="ORF">GCM10011487_02490</name>
</gene>
<sequence length="226" mass="24599">MPYTTRESADAVVLTPAAPAAAAVIWLHGLGADGFDFVPIVDELRLPATLPVRFIFPHAAPRPVTINNGYVMRAWYDIKGFGPERAEDDAGIRESEGVVQRYIEQEIAQGIPASKIVIAGFSQGGAIALQTALRYQQRLAGVMALSTYLPLAASLSAEASDANRDVPILMCHGVHDPVVPVQMGEASRDALKALDYLIEWRTYPMEHSVCMEEVLDLSTWLQARLA</sequence>
<dbReference type="EMBL" id="BLJN01000001">
    <property type="protein sequence ID" value="GFE78249.1"/>
    <property type="molecule type" value="Genomic_DNA"/>
</dbReference>
<dbReference type="GO" id="GO:0016787">
    <property type="term" value="F:hydrolase activity"/>
    <property type="evidence" value="ECO:0007669"/>
    <property type="project" value="UniProtKB-KW"/>
</dbReference>
<accession>A0A829Y528</accession>
<proteinExistence type="inferred from homology"/>
<evidence type="ECO:0000256" key="1">
    <source>
        <dbReference type="ARBA" id="ARBA00006499"/>
    </source>
</evidence>
<dbReference type="Proteomes" id="UP000445000">
    <property type="component" value="Unassembled WGS sequence"/>
</dbReference>